<evidence type="ECO:0000313" key="3">
    <source>
        <dbReference type="Proteomes" id="UP000075420"/>
    </source>
</evidence>
<sequence length="60" mass="6698">MAEPLDPPAQEQDDSPYDENGVDRSLVRWMLSLTPTERLAQVQSAIDLIMSVREPSDGAR</sequence>
<reference evidence="2 3" key="1">
    <citation type="submission" date="2014-02" db="EMBL/GenBank/DDBJ databases">
        <title>The small core and large imbalanced accessory genome model reveals a collaborative survival strategy of Sorangium cellulosum strains in nature.</title>
        <authorList>
            <person name="Han K."/>
            <person name="Peng R."/>
            <person name="Blom J."/>
            <person name="Li Y.-Z."/>
        </authorList>
    </citation>
    <scope>NUCLEOTIDE SEQUENCE [LARGE SCALE GENOMIC DNA]</scope>
    <source>
        <strain evidence="2 3">So0157-25</strain>
    </source>
</reference>
<proteinExistence type="predicted"/>
<accession>A0A150PMT6</accession>
<evidence type="ECO:0000313" key="2">
    <source>
        <dbReference type="EMBL" id="KYF57005.1"/>
    </source>
</evidence>
<dbReference type="AlphaFoldDB" id="A0A150PMT6"/>
<dbReference type="EMBL" id="JELY01001076">
    <property type="protein sequence ID" value="KYF57005.1"/>
    <property type="molecule type" value="Genomic_DNA"/>
</dbReference>
<dbReference type="Proteomes" id="UP000075420">
    <property type="component" value="Unassembled WGS sequence"/>
</dbReference>
<organism evidence="2 3">
    <name type="scientific">Sorangium cellulosum</name>
    <name type="common">Polyangium cellulosum</name>
    <dbReference type="NCBI Taxonomy" id="56"/>
    <lineage>
        <taxon>Bacteria</taxon>
        <taxon>Pseudomonadati</taxon>
        <taxon>Myxococcota</taxon>
        <taxon>Polyangia</taxon>
        <taxon>Polyangiales</taxon>
        <taxon>Polyangiaceae</taxon>
        <taxon>Sorangium</taxon>
    </lineage>
</organism>
<protein>
    <submittedName>
        <fullName evidence="2">Uncharacterized protein</fullName>
    </submittedName>
</protein>
<gene>
    <name evidence="2" type="ORF">BE08_04100</name>
</gene>
<feature type="region of interest" description="Disordered" evidence="1">
    <location>
        <begin position="1"/>
        <end position="21"/>
    </location>
</feature>
<evidence type="ECO:0000256" key="1">
    <source>
        <dbReference type="SAM" id="MobiDB-lite"/>
    </source>
</evidence>
<name>A0A150PMT6_SORCE</name>
<comment type="caution">
    <text evidence="2">The sequence shown here is derived from an EMBL/GenBank/DDBJ whole genome shotgun (WGS) entry which is preliminary data.</text>
</comment>